<proteinExistence type="predicted"/>
<dbReference type="OMA" id="VEEPGCW"/>
<reference evidence="2" key="3">
    <citation type="submission" date="2025-09" db="UniProtKB">
        <authorList>
            <consortium name="Ensembl"/>
        </authorList>
    </citation>
    <scope>IDENTIFICATION</scope>
</reference>
<dbReference type="InParanoid" id="A0A3P8W3C5"/>
<protein>
    <recommendedName>
        <fullName evidence="4">ATPase family AAA domain containing 5a</fullName>
    </recommendedName>
</protein>
<feature type="compositionally biased region" description="Basic residues" evidence="1">
    <location>
        <begin position="268"/>
        <end position="282"/>
    </location>
</feature>
<feature type="region of interest" description="Disordered" evidence="1">
    <location>
        <begin position="76"/>
        <end position="109"/>
    </location>
</feature>
<dbReference type="Ensembl" id="ENSCSET00000020343.1">
    <property type="protein sequence ID" value="ENSCSEP00000020096.1"/>
    <property type="gene ID" value="ENSCSEG00000012827.1"/>
</dbReference>
<feature type="region of interest" description="Disordered" evidence="1">
    <location>
        <begin position="406"/>
        <end position="442"/>
    </location>
</feature>
<feature type="compositionally biased region" description="Polar residues" evidence="1">
    <location>
        <begin position="425"/>
        <end position="439"/>
    </location>
</feature>
<feature type="compositionally biased region" description="Polar residues" evidence="1">
    <location>
        <begin position="88"/>
        <end position="105"/>
    </location>
</feature>
<evidence type="ECO:0000313" key="2">
    <source>
        <dbReference type="Ensembl" id="ENSCSEP00000020096.1"/>
    </source>
</evidence>
<feature type="region of interest" description="Disordered" evidence="1">
    <location>
        <begin position="145"/>
        <end position="282"/>
    </location>
</feature>
<feature type="compositionally biased region" description="Polar residues" evidence="1">
    <location>
        <begin position="12"/>
        <end position="24"/>
    </location>
</feature>
<organism evidence="2 3">
    <name type="scientific">Cynoglossus semilaevis</name>
    <name type="common">Tongue sole</name>
    <dbReference type="NCBI Taxonomy" id="244447"/>
    <lineage>
        <taxon>Eukaryota</taxon>
        <taxon>Metazoa</taxon>
        <taxon>Chordata</taxon>
        <taxon>Craniata</taxon>
        <taxon>Vertebrata</taxon>
        <taxon>Euteleostomi</taxon>
        <taxon>Actinopterygii</taxon>
        <taxon>Neopterygii</taxon>
        <taxon>Teleostei</taxon>
        <taxon>Neoteleostei</taxon>
        <taxon>Acanthomorphata</taxon>
        <taxon>Carangaria</taxon>
        <taxon>Pleuronectiformes</taxon>
        <taxon>Pleuronectoidei</taxon>
        <taxon>Cynoglossidae</taxon>
        <taxon>Cynoglossinae</taxon>
        <taxon>Cynoglossus</taxon>
    </lineage>
</organism>
<evidence type="ECO:0000256" key="1">
    <source>
        <dbReference type="SAM" id="MobiDB-lite"/>
    </source>
</evidence>
<accession>A0A3P8W3C5</accession>
<dbReference type="AlphaFoldDB" id="A0A3P8W3C5"/>
<reference evidence="2 3" key="1">
    <citation type="journal article" date="2014" name="Nat. Genet.">
        <title>Whole-genome sequence of a flatfish provides insights into ZW sex chromosome evolution and adaptation to a benthic lifestyle.</title>
        <authorList>
            <person name="Chen S."/>
            <person name="Zhang G."/>
            <person name="Shao C."/>
            <person name="Huang Q."/>
            <person name="Liu G."/>
            <person name="Zhang P."/>
            <person name="Song W."/>
            <person name="An N."/>
            <person name="Chalopin D."/>
            <person name="Volff J.N."/>
            <person name="Hong Y."/>
            <person name="Li Q."/>
            <person name="Sha Z."/>
            <person name="Zhou H."/>
            <person name="Xie M."/>
            <person name="Yu Q."/>
            <person name="Liu Y."/>
            <person name="Xiang H."/>
            <person name="Wang N."/>
            <person name="Wu K."/>
            <person name="Yang C."/>
            <person name="Zhou Q."/>
            <person name="Liao X."/>
            <person name="Yang L."/>
            <person name="Hu Q."/>
            <person name="Zhang J."/>
            <person name="Meng L."/>
            <person name="Jin L."/>
            <person name="Tian Y."/>
            <person name="Lian J."/>
            <person name="Yang J."/>
            <person name="Miao G."/>
            <person name="Liu S."/>
            <person name="Liang Z."/>
            <person name="Yan F."/>
            <person name="Li Y."/>
            <person name="Sun B."/>
            <person name="Zhang H."/>
            <person name="Zhang J."/>
            <person name="Zhu Y."/>
            <person name="Du M."/>
            <person name="Zhao Y."/>
            <person name="Schartl M."/>
            <person name="Tang Q."/>
            <person name="Wang J."/>
        </authorList>
    </citation>
    <scope>NUCLEOTIDE SEQUENCE</scope>
</reference>
<dbReference type="Proteomes" id="UP000265120">
    <property type="component" value="Chromosome 17"/>
</dbReference>
<evidence type="ECO:0008006" key="4">
    <source>
        <dbReference type="Google" id="ProtNLM"/>
    </source>
</evidence>
<feature type="compositionally biased region" description="Low complexity" evidence="1">
    <location>
        <begin position="212"/>
        <end position="229"/>
    </location>
</feature>
<name>A0A3P8W3C5_CYNSE</name>
<dbReference type="GeneTree" id="ENSGT00940000153469"/>
<dbReference type="STRING" id="244447.ENSCSEP00000020096"/>
<dbReference type="FunCoup" id="A0A3P8W3C5">
    <property type="interactions" value="1373"/>
</dbReference>
<evidence type="ECO:0000313" key="3">
    <source>
        <dbReference type="Proteomes" id="UP000265120"/>
    </source>
</evidence>
<feature type="compositionally biased region" description="Basic and acidic residues" evidence="1">
    <location>
        <begin position="257"/>
        <end position="267"/>
    </location>
</feature>
<feature type="region of interest" description="Disordered" evidence="1">
    <location>
        <begin position="1"/>
        <end position="31"/>
    </location>
</feature>
<keyword evidence="3" id="KW-1185">Reference proteome</keyword>
<feature type="compositionally biased region" description="Basic and acidic residues" evidence="1">
    <location>
        <begin position="178"/>
        <end position="188"/>
    </location>
</feature>
<sequence>MDYFTRKHSSSNEKSNQEQTTADAASQVGDQLKNVDSGEPVFQVSPRTLTIQAEVHTVSPKQEANRTVGRMASIFSNRKKAAGHTEEVSSTQMEPRHQSPPNNVTVKRKSNVVLQEEDLELAVLESENTPKSSEADRKQFMAAFKRSSIEGSKTKSGKNQSKQKLPRENNHTGPAEPQENKQQVDRKKLSTKGRRKAKNEVQTATTVSGPGPAAEAPPSAEDTAEPTTPSLRRSKREAHVRQAPDVTAVGAVRKNRAQRESKDEQKTPKKRSTPKKPRRKHGVFVAEIVGPPDAKESPIRYCNTYLNPSKHILIFFPFFLKSEVRAQLDGEAKEDCVVAPPPPCDTGCTESMLGLRNIQPGEDIWELLKSLKEDVCWELLVDSRRRGADLLYTNLERLLPLPHTTLTHRTSSLPKPDQAAESGDCSDNGSPVKISQTTKNSKKKKCLDRNRLNFDSDSEDDFMTLPKPPVTPQDQEVVNDGLISETVKRKVLTPEERLRSLPVGQCLDSIADFFDNMSYLDSSVLAYPDGGAVDRRMAAAGAVLKDGMTDEWRFETNGESWTRGGQVLEIQAAVEALSFRKCRDSVAKAWGTVQELDGEVRKEATEEVTLPVASHRDGYSFSQDGPCPPQLVQRRREMMESLLLRGVVSLGNRAAAAVEYLPVLRDICRTEQLKEKGKIKRRFLHYLDAVHLGLTKNTLQHLAEDFP</sequence>
<reference evidence="2" key="2">
    <citation type="submission" date="2025-08" db="UniProtKB">
        <authorList>
            <consortium name="Ensembl"/>
        </authorList>
    </citation>
    <scope>IDENTIFICATION</scope>
</reference>